<gene>
    <name evidence="14" type="ORF">RNJ44_03580</name>
</gene>
<dbReference type="InterPro" id="IPR002867">
    <property type="entry name" value="IBR_dom"/>
</dbReference>
<keyword evidence="6" id="KW-0677">Repeat</keyword>
<keyword evidence="15" id="KW-1185">Reference proteome</keyword>
<dbReference type="PROSITE" id="PS51873">
    <property type="entry name" value="TRIAD"/>
    <property type="match status" value="1"/>
</dbReference>
<evidence type="ECO:0000259" key="13">
    <source>
        <dbReference type="PROSITE" id="PS51873"/>
    </source>
</evidence>
<proteinExistence type="inferred from homology"/>
<keyword evidence="9" id="KW-0862">Zinc</keyword>
<dbReference type="PROSITE" id="PS50089">
    <property type="entry name" value="ZF_RING_2"/>
    <property type="match status" value="1"/>
</dbReference>
<keyword evidence="8" id="KW-0833">Ubl conjugation pathway</keyword>
<evidence type="ECO:0000256" key="7">
    <source>
        <dbReference type="ARBA" id="ARBA00022771"/>
    </source>
</evidence>
<dbReference type="InterPro" id="IPR044066">
    <property type="entry name" value="TRIAD_supradom"/>
</dbReference>
<evidence type="ECO:0000256" key="6">
    <source>
        <dbReference type="ARBA" id="ARBA00022737"/>
    </source>
</evidence>
<accession>A0ABR4NXD9</accession>
<reference evidence="14 15" key="1">
    <citation type="submission" date="2024-05" db="EMBL/GenBank/DDBJ databases">
        <title>Long read based assembly of the Candida bracarensis genome reveals expanded adhesin content.</title>
        <authorList>
            <person name="Marcet-Houben M."/>
            <person name="Ksiezopolska E."/>
            <person name="Gabaldon T."/>
        </authorList>
    </citation>
    <scope>NUCLEOTIDE SEQUENCE [LARGE SCALE GENOMIC DNA]</scope>
    <source>
        <strain evidence="14 15">CBM6</strain>
    </source>
</reference>
<protein>
    <recommendedName>
        <fullName evidence="3">RBR-type E3 ubiquitin transferase</fullName>
        <ecNumber evidence="3">2.3.2.31</ecNumber>
    </recommendedName>
</protein>
<dbReference type="InterPro" id="IPR031127">
    <property type="entry name" value="E3_UB_ligase_RBR"/>
</dbReference>
<evidence type="ECO:0000256" key="2">
    <source>
        <dbReference type="ARBA" id="ARBA00004906"/>
    </source>
</evidence>
<dbReference type="Gene3D" id="1.20.120.1750">
    <property type="match status" value="1"/>
</dbReference>
<evidence type="ECO:0000256" key="8">
    <source>
        <dbReference type="ARBA" id="ARBA00022786"/>
    </source>
</evidence>
<dbReference type="SUPFAM" id="SSF57850">
    <property type="entry name" value="RING/U-box"/>
    <property type="match status" value="3"/>
</dbReference>
<comment type="catalytic activity">
    <reaction evidence="1">
        <text>[E2 ubiquitin-conjugating enzyme]-S-ubiquitinyl-L-cysteine + [acceptor protein]-L-lysine = [E2 ubiquitin-conjugating enzyme]-L-cysteine + [acceptor protein]-N(6)-ubiquitinyl-L-lysine.</text>
        <dbReference type="EC" id="2.3.2.31"/>
    </reaction>
</comment>
<dbReference type="InterPro" id="IPR047548">
    <property type="entry name" value="Rcat_RBR_RNF14"/>
</dbReference>
<dbReference type="InterPro" id="IPR001841">
    <property type="entry name" value="Znf_RING"/>
</dbReference>
<dbReference type="CDD" id="cd23783">
    <property type="entry name" value="RWD_ScITT1-like"/>
    <property type="match status" value="1"/>
</dbReference>
<evidence type="ECO:0000256" key="10">
    <source>
        <dbReference type="ARBA" id="ARBA00044508"/>
    </source>
</evidence>
<evidence type="ECO:0000256" key="3">
    <source>
        <dbReference type="ARBA" id="ARBA00012251"/>
    </source>
</evidence>
<keyword evidence="7 11" id="KW-0863">Zinc-finger</keyword>
<keyword evidence="5" id="KW-0479">Metal-binding</keyword>
<evidence type="ECO:0000313" key="15">
    <source>
        <dbReference type="Proteomes" id="UP001623330"/>
    </source>
</evidence>
<evidence type="ECO:0000313" key="14">
    <source>
        <dbReference type="EMBL" id="KAL3233540.1"/>
    </source>
</evidence>
<dbReference type="SMART" id="SM00647">
    <property type="entry name" value="IBR"/>
    <property type="match status" value="2"/>
</dbReference>
<evidence type="ECO:0000256" key="1">
    <source>
        <dbReference type="ARBA" id="ARBA00001798"/>
    </source>
</evidence>
<dbReference type="Pfam" id="PF01485">
    <property type="entry name" value="IBR"/>
    <property type="match status" value="2"/>
</dbReference>
<name>A0ABR4NXD9_9SACH</name>
<comment type="caution">
    <text evidence="14">The sequence shown here is derived from an EMBL/GenBank/DDBJ whole genome shotgun (WGS) entry which is preliminary data.</text>
</comment>
<keyword evidence="4" id="KW-0808">Transferase</keyword>
<dbReference type="EMBL" id="JBEVYD010000004">
    <property type="protein sequence ID" value="KAL3233540.1"/>
    <property type="molecule type" value="Genomic_DNA"/>
</dbReference>
<comment type="pathway">
    <text evidence="2">Protein modification; protein ubiquitination.</text>
</comment>
<dbReference type="PANTHER" id="PTHR11685">
    <property type="entry name" value="RBR FAMILY RING FINGER AND IBR DOMAIN-CONTAINING"/>
    <property type="match status" value="1"/>
</dbReference>
<feature type="domain" description="RING-type" evidence="12">
    <location>
        <begin position="179"/>
        <end position="232"/>
    </location>
</feature>
<evidence type="ECO:0000256" key="9">
    <source>
        <dbReference type="ARBA" id="ARBA00022833"/>
    </source>
</evidence>
<evidence type="ECO:0000256" key="11">
    <source>
        <dbReference type="PROSITE-ProRule" id="PRU00175"/>
    </source>
</evidence>
<dbReference type="CDD" id="cd20354">
    <property type="entry name" value="Rcat_RBR_RNF14"/>
    <property type="match status" value="1"/>
</dbReference>
<evidence type="ECO:0000256" key="4">
    <source>
        <dbReference type="ARBA" id="ARBA00022679"/>
    </source>
</evidence>
<dbReference type="Proteomes" id="UP001623330">
    <property type="component" value="Unassembled WGS sequence"/>
</dbReference>
<dbReference type="SMART" id="SM00184">
    <property type="entry name" value="RING"/>
    <property type="match status" value="2"/>
</dbReference>
<sequence length="464" mass="53452">MDDGINFYEDFGILQDMFPEITVTSGDIIEGSAEEITGQLPFKVNLLDTLKVEFEDKSCALDGLGNDTLHFTIDPQQYPNLRESIILDVNSYWMNEDDKMTLLDAVDKEFGDMTDPKSESFVPNTPVLMLVFSYIHDDSSSILFPGSVKACKSINEYNKFLSIKMNLEKEQLNNTNFDCCICMETKKGRSMVKLPCQTADSNHYLCRECVVSYFSTLIKEGRTEQIRCPECEYKPINLEKFTDYKKMKNALFTPLIPFSFFEDFLDDELCKRYINMFRSHASTKLSKYCPFACKICPRCDTWCIKDDLDDSLLQCSKCNFAFCFVCSHSWHGYNNPCGKSDRIPNSIIEEYLNIEGETTEVRKKELEAKFGKKRLQQEGEEYISDRMLDLAIEEEGSNLQRCPNCRLVIERSEGCNKMRCSVCHTLFCFICATLLNPEDPYEHFREIISPCYGRLFDGMPGLAE</sequence>
<dbReference type="Gene3D" id="3.30.40.10">
    <property type="entry name" value="Zinc/RING finger domain, C3HC4 (zinc finger)"/>
    <property type="match status" value="1"/>
</dbReference>
<dbReference type="InterPro" id="IPR013083">
    <property type="entry name" value="Znf_RING/FYVE/PHD"/>
</dbReference>
<feature type="domain" description="RING-type" evidence="13">
    <location>
        <begin position="175"/>
        <end position="455"/>
    </location>
</feature>
<evidence type="ECO:0000259" key="12">
    <source>
        <dbReference type="PROSITE" id="PS50089"/>
    </source>
</evidence>
<dbReference type="EC" id="2.3.2.31" evidence="3"/>
<organism evidence="14 15">
    <name type="scientific">Nakaseomyces bracarensis</name>
    <dbReference type="NCBI Taxonomy" id="273131"/>
    <lineage>
        <taxon>Eukaryota</taxon>
        <taxon>Fungi</taxon>
        <taxon>Dikarya</taxon>
        <taxon>Ascomycota</taxon>
        <taxon>Saccharomycotina</taxon>
        <taxon>Saccharomycetes</taxon>
        <taxon>Saccharomycetales</taxon>
        <taxon>Saccharomycetaceae</taxon>
        <taxon>Nakaseomyces</taxon>
    </lineage>
</organism>
<comment type="similarity">
    <text evidence="10">Belongs to the RBR family. RNF14 subfamily.</text>
</comment>
<evidence type="ECO:0000256" key="5">
    <source>
        <dbReference type="ARBA" id="ARBA00022723"/>
    </source>
</evidence>